<dbReference type="STRING" id="497964.CfE428DRAFT_4423"/>
<dbReference type="PANTHER" id="PTHR43133:SF51">
    <property type="entry name" value="RNA POLYMERASE SIGMA FACTOR"/>
    <property type="match status" value="1"/>
</dbReference>
<dbReference type="RefSeq" id="WP_006981746.1">
    <property type="nucleotide sequence ID" value="NZ_ABVL01000015.1"/>
</dbReference>
<dbReference type="Proteomes" id="UP000005824">
    <property type="component" value="Unassembled WGS sequence"/>
</dbReference>
<dbReference type="NCBIfam" id="TIGR02989">
    <property type="entry name" value="Sig-70_gvs1"/>
    <property type="match status" value="1"/>
</dbReference>
<gene>
    <name evidence="7" type="ORF">CfE428DRAFT_4423</name>
</gene>
<dbReference type="EMBL" id="ABVL01000015">
    <property type="protein sequence ID" value="EDY17993.1"/>
    <property type="molecule type" value="Genomic_DNA"/>
</dbReference>
<evidence type="ECO:0000313" key="8">
    <source>
        <dbReference type="Proteomes" id="UP000005824"/>
    </source>
</evidence>
<dbReference type="AlphaFoldDB" id="B4D684"/>
<proteinExistence type="inferred from homology"/>
<dbReference type="InterPro" id="IPR036388">
    <property type="entry name" value="WH-like_DNA-bd_sf"/>
</dbReference>
<dbReference type="InterPro" id="IPR013249">
    <property type="entry name" value="RNA_pol_sigma70_r4_t2"/>
</dbReference>
<keyword evidence="3" id="KW-0731">Sigma factor</keyword>
<dbReference type="InterPro" id="IPR014284">
    <property type="entry name" value="RNA_pol_sigma-70_dom"/>
</dbReference>
<dbReference type="InterPro" id="IPR014331">
    <property type="entry name" value="RNA_pol_sigma70_ECF_RHOBA"/>
</dbReference>
<dbReference type="Gene3D" id="1.10.1740.10">
    <property type="match status" value="1"/>
</dbReference>
<dbReference type="InterPro" id="IPR013324">
    <property type="entry name" value="RNA_pol_sigma_r3/r4-like"/>
</dbReference>
<evidence type="ECO:0000256" key="2">
    <source>
        <dbReference type="ARBA" id="ARBA00023015"/>
    </source>
</evidence>
<evidence type="ECO:0000256" key="3">
    <source>
        <dbReference type="ARBA" id="ARBA00023082"/>
    </source>
</evidence>
<organism evidence="7 8">
    <name type="scientific">Chthoniobacter flavus Ellin428</name>
    <dbReference type="NCBI Taxonomy" id="497964"/>
    <lineage>
        <taxon>Bacteria</taxon>
        <taxon>Pseudomonadati</taxon>
        <taxon>Verrucomicrobiota</taxon>
        <taxon>Spartobacteria</taxon>
        <taxon>Chthoniobacterales</taxon>
        <taxon>Chthoniobacteraceae</taxon>
        <taxon>Chthoniobacter</taxon>
    </lineage>
</organism>
<reference evidence="7 8" key="1">
    <citation type="journal article" date="2011" name="J. Bacteriol.">
        <title>Genome sequence of Chthoniobacter flavus Ellin428, an aerobic heterotrophic soil bacterium.</title>
        <authorList>
            <person name="Kant R."/>
            <person name="van Passel M.W."/>
            <person name="Palva A."/>
            <person name="Lucas S."/>
            <person name="Lapidus A."/>
            <person name="Glavina Del Rio T."/>
            <person name="Dalin E."/>
            <person name="Tice H."/>
            <person name="Bruce D."/>
            <person name="Goodwin L."/>
            <person name="Pitluck S."/>
            <person name="Larimer F.W."/>
            <person name="Land M.L."/>
            <person name="Hauser L."/>
            <person name="Sangwan P."/>
            <person name="de Vos W.M."/>
            <person name="Janssen P.H."/>
            <person name="Smidt H."/>
        </authorList>
    </citation>
    <scope>NUCLEOTIDE SEQUENCE [LARGE SCALE GENOMIC DNA]</scope>
    <source>
        <strain evidence="7 8">Ellin428</strain>
    </source>
</reference>
<evidence type="ECO:0000256" key="1">
    <source>
        <dbReference type="ARBA" id="ARBA00010641"/>
    </source>
</evidence>
<keyword evidence="4" id="KW-0804">Transcription</keyword>
<comment type="similarity">
    <text evidence="1">Belongs to the sigma-70 factor family. ECF subfamily.</text>
</comment>
<dbReference type="GO" id="GO:0003677">
    <property type="term" value="F:DNA binding"/>
    <property type="evidence" value="ECO:0007669"/>
    <property type="project" value="InterPro"/>
</dbReference>
<dbReference type="SUPFAM" id="SSF88659">
    <property type="entry name" value="Sigma3 and sigma4 domains of RNA polymerase sigma factors"/>
    <property type="match status" value="1"/>
</dbReference>
<dbReference type="SUPFAM" id="SSF88946">
    <property type="entry name" value="Sigma2 domain of RNA polymerase sigma factors"/>
    <property type="match status" value="1"/>
</dbReference>
<evidence type="ECO:0000256" key="4">
    <source>
        <dbReference type="ARBA" id="ARBA00023163"/>
    </source>
</evidence>
<dbReference type="PANTHER" id="PTHR43133">
    <property type="entry name" value="RNA POLYMERASE ECF-TYPE SIGMA FACTO"/>
    <property type="match status" value="1"/>
</dbReference>
<name>B4D684_9BACT</name>
<dbReference type="eggNOG" id="COG1595">
    <property type="taxonomic scope" value="Bacteria"/>
</dbReference>
<dbReference type="Gene3D" id="1.10.10.10">
    <property type="entry name" value="Winged helix-like DNA-binding domain superfamily/Winged helix DNA-binding domain"/>
    <property type="match status" value="1"/>
</dbReference>
<evidence type="ECO:0000313" key="7">
    <source>
        <dbReference type="EMBL" id="EDY17993.1"/>
    </source>
</evidence>
<dbReference type="InterPro" id="IPR007627">
    <property type="entry name" value="RNA_pol_sigma70_r2"/>
</dbReference>
<dbReference type="InterPro" id="IPR039425">
    <property type="entry name" value="RNA_pol_sigma-70-like"/>
</dbReference>
<evidence type="ECO:0000259" key="6">
    <source>
        <dbReference type="Pfam" id="PF08281"/>
    </source>
</evidence>
<sequence length="183" mass="20898">MEPAKNMLASRDPHEDFLRLFTHHEPGLRAFVHACLPRAADVDEVMQEISLVAWRKFSTLTEAAQFPRWACLIARYEILTFRRAHARDRLVLDEDIMEKLAEEGAEEMPVRHAQLAALDDCVAKLPRDRGELVLAAYAPEHSIKSLAGRMGRTEASLYQLLARIRQELLRCVERTLAQEAQTP</sequence>
<keyword evidence="8" id="KW-1185">Reference proteome</keyword>
<feature type="domain" description="RNA polymerase sigma factor 70 region 4 type 2" evidence="6">
    <location>
        <begin position="116"/>
        <end position="168"/>
    </location>
</feature>
<dbReference type="NCBIfam" id="TIGR02937">
    <property type="entry name" value="sigma70-ECF"/>
    <property type="match status" value="1"/>
</dbReference>
<dbReference type="GO" id="GO:0006352">
    <property type="term" value="P:DNA-templated transcription initiation"/>
    <property type="evidence" value="ECO:0007669"/>
    <property type="project" value="InterPro"/>
</dbReference>
<accession>B4D684</accession>
<keyword evidence="2" id="KW-0805">Transcription regulation</keyword>
<dbReference type="Pfam" id="PF04542">
    <property type="entry name" value="Sigma70_r2"/>
    <property type="match status" value="1"/>
</dbReference>
<feature type="domain" description="RNA polymerase sigma-70 region 2" evidence="5">
    <location>
        <begin position="20"/>
        <end position="87"/>
    </location>
</feature>
<dbReference type="GO" id="GO:0016987">
    <property type="term" value="F:sigma factor activity"/>
    <property type="evidence" value="ECO:0007669"/>
    <property type="project" value="UniProtKB-KW"/>
</dbReference>
<dbReference type="Pfam" id="PF08281">
    <property type="entry name" value="Sigma70_r4_2"/>
    <property type="match status" value="1"/>
</dbReference>
<evidence type="ECO:0000259" key="5">
    <source>
        <dbReference type="Pfam" id="PF04542"/>
    </source>
</evidence>
<protein>
    <submittedName>
        <fullName evidence="7">RNA polymerase, sigma-24 subunit, ECF subfamily</fullName>
    </submittedName>
</protein>
<comment type="caution">
    <text evidence="7">The sequence shown here is derived from an EMBL/GenBank/DDBJ whole genome shotgun (WGS) entry which is preliminary data.</text>
</comment>
<dbReference type="InParanoid" id="B4D684"/>
<dbReference type="InterPro" id="IPR013325">
    <property type="entry name" value="RNA_pol_sigma_r2"/>
</dbReference>